<evidence type="ECO:0000256" key="2">
    <source>
        <dbReference type="ARBA" id="ARBA00007092"/>
    </source>
</evidence>
<reference evidence="7" key="3">
    <citation type="submission" date="2022-06" db="UniProtKB">
        <authorList>
            <consortium name="EnsemblPlants"/>
        </authorList>
    </citation>
    <scope>IDENTIFICATION</scope>
</reference>
<evidence type="ECO:0000256" key="5">
    <source>
        <dbReference type="ARBA" id="ARBA00022842"/>
    </source>
</evidence>
<evidence type="ECO:0000256" key="3">
    <source>
        <dbReference type="ARBA" id="ARBA00022723"/>
    </source>
</evidence>
<dbReference type="PANTHER" id="PTHR22748:SF19">
    <property type="entry name" value="ENDONUCLEASE_EXONUCLEASE_PHOSPHATASE DOMAIN-CONTAINING PROTEIN"/>
    <property type="match status" value="1"/>
</dbReference>
<protein>
    <recommendedName>
        <fullName evidence="6">Endonuclease/exonuclease/phosphatase domain-containing protein</fullName>
    </recommendedName>
</protein>
<dbReference type="Gene3D" id="3.60.10.10">
    <property type="entry name" value="Endonuclease/exonuclease/phosphatase"/>
    <property type="match status" value="1"/>
</dbReference>
<evidence type="ECO:0000313" key="7">
    <source>
        <dbReference type="EnsemblPlants" id="TuG1812G0200004477.01.T01.cds302387"/>
    </source>
</evidence>
<dbReference type="InterPro" id="IPR004808">
    <property type="entry name" value="AP_endonuc_1"/>
</dbReference>
<keyword evidence="4" id="KW-0378">Hydrolase</keyword>
<evidence type="ECO:0000259" key="6">
    <source>
        <dbReference type="Pfam" id="PF03372"/>
    </source>
</evidence>
<dbReference type="Pfam" id="PF03372">
    <property type="entry name" value="Exo_endo_phos"/>
    <property type="match status" value="1"/>
</dbReference>
<dbReference type="Proteomes" id="UP000015106">
    <property type="component" value="Chromosome 2"/>
</dbReference>
<dbReference type="GO" id="GO:0046872">
    <property type="term" value="F:metal ion binding"/>
    <property type="evidence" value="ECO:0007669"/>
    <property type="project" value="UniProtKB-KW"/>
</dbReference>
<dbReference type="Gramene" id="TuG1812G0200004477.01.T01">
    <property type="protein sequence ID" value="TuG1812G0200004477.01.T01.cds302387"/>
    <property type="gene ID" value="TuG1812G0200004477.01"/>
</dbReference>
<dbReference type="GO" id="GO:0005634">
    <property type="term" value="C:nucleus"/>
    <property type="evidence" value="ECO:0007669"/>
    <property type="project" value="TreeGrafter"/>
</dbReference>
<keyword evidence="8" id="KW-1185">Reference proteome</keyword>
<dbReference type="GO" id="GO:0006284">
    <property type="term" value="P:base-excision repair"/>
    <property type="evidence" value="ECO:0007669"/>
    <property type="project" value="TreeGrafter"/>
</dbReference>
<dbReference type="InterPro" id="IPR005135">
    <property type="entry name" value="Endo/exonuclease/phosphatase"/>
</dbReference>
<reference evidence="8" key="1">
    <citation type="journal article" date="2013" name="Nature">
        <title>Draft genome of the wheat A-genome progenitor Triticum urartu.</title>
        <authorList>
            <person name="Ling H.Q."/>
            <person name="Zhao S."/>
            <person name="Liu D."/>
            <person name="Wang J."/>
            <person name="Sun H."/>
            <person name="Zhang C."/>
            <person name="Fan H."/>
            <person name="Li D."/>
            <person name="Dong L."/>
            <person name="Tao Y."/>
            <person name="Gao C."/>
            <person name="Wu H."/>
            <person name="Li Y."/>
            <person name="Cui Y."/>
            <person name="Guo X."/>
            <person name="Zheng S."/>
            <person name="Wang B."/>
            <person name="Yu K."/>
            <person name="Liang Q."/>
            <person name="Yang W."/>
            <person name="Lou X."/>
            <person name="Chen J."/>
            <person name="Feng M."/>
            <person name="Jian J."/>
            <person name="Zhang X."/>
            <person name="Luo G."/>
            <person name="Jiang Y."/>
            <person name="Liu J."/>
            <person name="Wang Z."/>
            <person name="Sha Y."/>
            <person name="Zhang B."/>
            <person name="Wu H."/>
            <person name="Tang D."/>
            <person name="Shen Q."/>
            <person name="Xue P."/>
            <person name="Zou S."/>
            <person name="Wang X."/>
            <person name="Liu X."/>
            <person name="Wang F."/>
            <person name="Yang Y."/>
            <person name="An X."/>
            <person name="Dong Z."/>
            <person name="Zhang K."/>
            <person name="Zhang X."/>
            <person name="Luo M.C."/>
            <person name="Dvorak J."/>
            <person name="Tong Y."/>
            <person name="Wang J."/>
            <person name="Yang H."/>
            <person name="Li Z."/>
            <person name="Wang D."/>
            <person name="Zhang A."/>
            <person name="Wang J."/>
        </authorList>
    </citation>
    <scope>NUCLEOTIDE SEQUENCE</scope>
    <source>
        <strain evidence="8">cv. G1812</strain>
    </source>
</reference>
<dbReference type="GO" id="GO:0003906">
    <property type="term" value="F:DNA-(apurinic or apyrimidinic site) endonuclease activity"/>
    <property type="evidence" value="ECO:0007669"/>
    <property type="project" value="TreeGrafter"/>
</dbReference>
<name>A0A8R7TKY3_TRIUA</name>
<dbReference type="SUPFAM" id="SSF56219">
    <property type="entry name" value="DNase I-like"/>
    <property type="match status" value="1"/>
</dbReference>
<evidence type="ECO:0000256" key="4">
    <source>
        <dbReference type="ARBA" id="ARBA00022801"/>
    </source>
</evidence>
<dbReference type="PANTHER" id="PTHR22748">
    <property type="entry name" value="AP ENDONUCLEASE"/>
    <property type="match status" value="1"/>
</dbReference>
<evidence type="ECO:0000313" key="8">
    <source>
        <dbReference type="Proteomes" id="UP000015106"/>
    </source>
</evidence>
<organism evidence="7 8">
    <name type="scientific">Triticum urartu</name>
    <name type="common">Red wild einkorn</name>
    <name type="synonym">Crithodium urartu</name>
    <dbReference type="NCBI Taxonomy" id="4572"/>
    <lineage>
        <taxon>Eukaryota</taxon>
        <taxon>Viridiplantae</taxon>
        <taxon>Streptophyta</taxon>
        <taxon>Embryophyta</taxon>
        <taxon>Tracheophyta</taxon>
        <taxon>Spermatophyta</taxon>
        <taxon>Magnoliopsida</taxon>
        <taxon>Liliopsida</taxon>
        <taxon>Poales</taxon>
        <taxon>Poaceae</taxon>
        <taxon>BOP clade</taxon>
        <taxon>Pooideae</taxon>
        <taxon>Triticodae</taxon>
        <taxon>Triticeae</taxon>
        <taxon>Triticinae</taxon>
        <taxon>Triticum</taxon>
    </lineage>
</organism>
<dbReference type="InterPro" id="IPR036691">
    <property type="entry name" value="Endo/exonu/phosph_ase_sf"/>
</dbReference>
<sequence length="204" mass="23167">MIGPDLSIVDWNTRGLNDQGRKDTIHAFLADTRCHIACIQETKLDHIDQQTASYIGGLSLRSFAHRPAIGTRGSILLLWNEDHVEVSNIHLGTYLISANVSIRACGTSFKLTTVYGPTDHAEKEDFLSEVVAAKPSDDSKWLIFGDFNLIYQAEDKNNNNLDFRLMGLFRRALTNCQLKELKLQNQMFTWSNERETPTLVRLDR</sequence>
<dbReference type="GO" id="GO:0008311">
    <property type="term" value="F:double-stranded DNA 3'-5' DNA exonuclease activity"/>
    <property type="evidence" value="ECO:0007669"/>
    <property type="project" value="TreeGrafter"/>
</dbReference>
<dbReference type="AlphaFoldDB" id="A0A8R7TKY3"/>
<dbReference type="GO" id="GO:0008081">
    <property type="term" value="F:phosphoric diester hydrolase activity"/>
    <property type="evidence" value="ECO:0007669"/>
    <property type="project" value="TreeGrafter"/>
</dbReference>
<comment type="similarity">
    <text evidence="2">Belongs to the DNA repair enzymes AP/ExoA family.</text>
</comment>
<keyword evidence="3" id="KW-0479">Metal-binding</keyword>
<dbReference type="EnsemblPlants" id="TuG1812G0200004477.01.T01">
    <property type="protein sequence ID" value="TuG1812G0200004477.01.T01.cds302387"/>
    <property type="gene ID" value="TuG1812G0200004477.01"/>
</dbReference>
<keyword evidence="5" id="KW-0460">Magnesium</keyword>
<evidence type="ECO:0000256" key="1">
    <source>
        <dbReference type="ARBA" id="ARBA00001946"/>
    </source>
</evidence>
<reference evidence="7" key="2">
    <citation type="submission" date="2018-03" db="EMBL/GenBank/DDBJ databases">
        <title>The Triticum urartu genome reveals the dynamic nature of wheat genome evolution.</title>
        <authorList>
            <person name="Ling H."/>
            <person name="Ma B."/>
            <person name="Shi X."/>
            <person name="Liu H."/>
            <person name="Dong L."/>
            <person name="Sun H."/>
            <person name="Cao Y."/>
            <person name="Gao Q."/>
            <person name="Zheng S."/>
            <person name="Li Y."/>
            <person name="Yu Y."/>
            <person name="Du H."/>
            <person name="Qi M."/>
            <person name="Li Y."/>
            <person name="Yu H."/>
            <person name="Cui Y."/>
            <person name="Wang N."/>
            <person name="Chen C."/>
            <person name="Wu H."/>
            <person name="Zhao Y."/>
            <person name="Zhang J."/>
            <person name="Li Y."/>
            <person name="Zhou W."/>
            <person name="Zhang B."/>
            <person name="Hu W."/>
            <person name="Eijk M."/>
            <person name="Tang J."/>
            <person name="Witsenboer H."/>
            <person name="Zhao S."/>
            <person name="Li Z."/>
            <person name="Zhang A."/>
            <person name="Wang D."/>
            <person name="Liang C."/>
        </authorList>
    </citation>
    <scope>NUCLEOTIDE SEQUENCE [LARGE SCALE GENOMIC DNA]</scope>
    <source>
        <strain evidence="7">cv. G1812</strain>
    </source>
</reference>
<comment type="cofactor">
    <cofactor evidence="1">
        <name>Mg(2+)</name>
        <dbReference type="ChEBI" id="CHEBI:18420"/>
    </cofactor>
</comment>
<accession>A0A8R7TKY3</accession>
<proteinExistence type="inferred from homology"/>
<feature type="domain" description="Endonuclease/exonuclease/phosphatase" evidence="6">
    <location>
        <begin position="11"/>
        <end position="172"/>
    </location>
</feature>